<keyword evidence="13" id="KW-1185">Reference proteome</keyword>
<evidence type="ECO:0000256" key="4">
    <source>
        <dbReference type="ARBA" id="ARBA00022729"/>
    </source>
</evidence>
<evidence type="ECO:0000256" key="8">
    <source>
        <dbReference type="RuleBase" id="RU003827"/>
    </source>
</evidence>
<dbReference type="InterPro" id="IPR036598">
    <property type="entry name" value="GOLD_dom_sf"/>
</dbReference>
<dbReference type="Pfam" id="PF01105">
    <property type="entry name" value="EMP24_GP25L"/>
    <property type="match status" value="1"/>
</dbReference>
<keyword evidence="3 8" id="KW-0812">Transmembrane</keyword>
<evidence type="ECO:0000256" key="7">
    <source>
        <dbReference type="ARBA" id="ARBA00037847"/>
    </source>
</evidence>
<dbReference type="EMBL" id="UZAM01012085">
    <property type="protein sequence ID" value="VDP19959.1"/>
    <property type="molecule type" value="Genomic_DNA"/>
</dbReference>
<evidence type="ECO:0000256" key="5">
    <source>
        <dbReference type="ARBA" id="ARBA00022989"/>
    </source>
</evidence>
<evidence type="ECO:0000313" key="14">
    <source>
        <dbReference type="WBParaSite" id="SBAD_0000921501-mRNA-1"/>
    </source>
</evidence>
<protein>
    <submittedName>
        <fullName evidence="14">GOLD domain-containing protein</fullName>
    </submittedName>
</protein>
<name>A0A183IZ46_9BILA</name>
<proteinExistence type="inferred from homology"/>
<keyword evidence="4 10" id="KW-0732">Signal</keyword>
<dbReference type="SUPFAM" id="SSF101576">
    <property type="entry name" value="Supernatant protein factor (SPF), C-terminal domain"/>
    <property type="match status" value="1"/>
</dbReference>
<dbReference type="WBParaSite" id="SBAD_0000921501-mRNA-1">
    <property type="protein sequence ID" value="SBAD_0000921501-mRNA-1"/>
    <property type="gene ID" value="SBAD_0000921501"/>
</dbReference>
<gene>
    <name evidence="12" type="ORF">SBAD_LOCUS8894</name>
</gene>
<evidence type="ECO:0000256" key="3">
    <source>
        <dbReference type="ARBA" id="ARBA00022692"/>
    </source>
</evidence>
<evidence type="ECO:0000313" key="12">
    <source>
        <dbReference type="EMBL" id="VDP19959.1"/>
    </source>
</evidence>
<feature type="domain" description="GOLD" evidence="11">
    <location>
        <begin position="35"/>
        <end position="120"/>
    </location>
</feature>
<reference evidence="12 13" key="2">
    <citation type="submission" date="2018-11" db="EMBL/GenBank/DDBJ databases">
        <authorList>
            <consortium name="Pathogen Informatics"/>
        </authorList>
    </citation>
    <scope>NUCLEOTIDE SEQUENCE [LARGE SCALE GENOMIC DNA]</scope>
</reference>
<evidence type="ECO:0000256" key="1">
    <source>
        <dbReference type="ARBA" id="ARBA00004479"/>
    </source>
</evidence>
<dbReference type="Gene3D" id="2.60.120.680">
    <property type="entry name" value="GOLD domain"/>
    <property type="match status" value="1"/>
</dbReference>
<dbReference type="Proteomes" id="UP000270296">
    <property type="component" value="Unassembled WGS sequence"/>
</dbReference>
<dbReference type="GO" id="GO:0016020">
    <property type="term" value="C:membrane"/>
    <property type="evidence" value="ECO:0007669"/>
    <property type="project" value="UniProtKB-SubCell"/>
</dbReference>
<evidence type="ECO:0000259" key="11">
    <source>
        <dbReference type="PROSITE" id="PS50866"/>
    </source>
</evidence>
<evidence type="ECO:0000256" key="10">
    <source>
        <dbReference type="SAM" id="SignalP"/>
    </source>
</evidence>
<feature type="transmembrane region" description="Helical" evidence="9">
    <location>
        <begin position="194"/>
        <end position="218"/>
    </location>
</feature>
<evidence type="ECO:0000256" key="9">
    <source>
        <dbReference type="SAM" id="Phobius"/>
    </source>
</evidence>
<dbReference type="PROSITE" id="PS50866">
    <property type="entry name" value="GOLD"/>
    <property type="match status" value="1"/>
</dbReference>
<evidence type="ECO:0000313" key="13">
    <source>
        <dbReference type="Proteomes" id="UP000270296"/>
    </source>
</evidence>
<dbReference type="PANTHER" id="PTHR22811">
    <property type="entry name" value="TRANSMEMBRANE EMP24 DOMAIN-CONTAINING PROTEIN"/>
    <property type="match status" value="1"/>
</dbReference>
<keyword evidence="6 9" id="KW-0472">Membrane</keyword>
<sequence length="232" mass="26573">MLSKNVLLYLELLVVICFCTAFESDLTVVIPPSKLHCYFQPVVDERIVEMELFYQVLDGGDLDTNFILTDPRGNVIIQDNRVSDREHRINVTTARGDYQLCFDNSFSYQASKTVFFQIFLYDAQGSTEVLDYKKLSQSQVEMVEKFGSTVEDIAGTMAKIKTSFNKIEVHQALLRGYEARDRSIMEANLSRVNFWSIVNLSVLIMVACLQVFMVRSLFEDTSRVGKILRSKL</sequence>
<dbReference type="OrthoDB" id="5976732at2759"/>
<evidence type="ECO:0000256" key="6">
    <source>
        <dbReference type="ARBA" id="ARBA00023136"/>
    </source>
</evidence>
<dbReference type="InterPro" id="IPR015720">
    <property type="entry name" value="Emp24-like"/>
</dbReference>
<evidence type="ECO:0000256" key="2">
    <source>
        <dbReference type="ARBA" id="ARBA00007104"/>
    </source>
</evidence>
<dbReference type="SMART" id="SM01190">
    <property type="entry name" value="EMP24_GP25L"/>
    <property type="match status" value="1"/>
</dbReference>
<reference evidence="14" key="1">
    <citation type="submission" date="2016-06" db="UniProtKB">
        <authorList>
            <consortium name="WormBaseParasite"/>
        </authorList>
    </citation>
    <scope>IDENTIFICATION</scope>
</reference>
<dbReference type="AlphaFoldDB" id="A0A183IZ46"/>
<keyword evidence="5 9" id="KW-1133">Transmembrane helix</keyword>
<dbReference type="GO" id="GO:0012505">
    <property type="term" value="C:endomembrane system"/>
    <property type="evidence" value="ECO:0007669"/>
    <property type="project" value="UniProtKB-SubCell"/>
</dbReference>
<organism evidence="14">
    <name type="scientific">Soboliphyme baturini</name>
    <dbReference type="NCBI Taxonomy" id="241478"/>
    <lineage>
        <taxon>Eukaryota</taxon>
        <taxon>Metazoa</taxon>
        <taxon>Ecdysozoa</taxon>
        <taxon>Nematoda</taxon>
        <taxon>Enoplea</taxon>
        <taxon>Dorylaimia</taxon>
        <taxon>Dioctophymatida</taxon>
        <taxon>Dioctophymatoidea</taxon>
        <taxon>Soboliphymatidae</taxon>
        <taxon>Soboliphyme</taxon>
    </lineage>
</organism>
<feature type="chain" id="PRO_5043140314" evidence="10">
    <location>
        <begin position="22"/>
        <end position="232"/>
    </location>
</feature>
<accession>A0A183IZ46</accession>
<dbReference type="InterPro" id="IPR009038">
    <property type="entry name" value="GOLD_dom"/>
</dbReference>
<comment type="subcellular location">
    <subcellularLocation>
        <location evidence="7">Endomembrane system</location>
        <topology evidence="7">Single-pass membrane protein</topology>
    </subcellularLocation>
    <subcellularLocation>
        <location evidence="1 8">Membrane</location>
        <topology evidence="1 8">Single-pass type I membrane protein</topology>
    </subcellularLocation>
</comment>
<feature type="signal peptide" evidence="10">
    <location>
        <begin position="1"/>
        <end position="21"/>
    </location>
</feature>
<comment type="similarity">
    <text evidence="2 8">Belongs to the EMP24/GP25L family.</text>
</comment>